<keyword evidence="3" id="KW-1185">Reference proteome</keyword>
<dbReference type="PROSITE" id="PS51257">
    <property type="entry name" value="PROKAR_LIPOPROTEIN"/>
    <property type="match status" value="1"/>
</dbReference>
<feature type="compositionally biased region" description="Basic residues" evidence="1">
    <location>
        <begin position="61"/>
        <end position="75"/>
    </location>
</feature>
<sequence length="130" mass="13586">MADGKGGWDLGMFSAGVGACRGLVETLVSGRDGRRLLRSREVTGLGTVNAGCNTTEDRQMRTRQARGQTRRRLRRGEKADKGGRGNARSQDSREDSGAAWRRMRRRPTGYDTGGGGGGGGGGGDGDGGEG</sequence>
<evidence type="ECO:0000313" key="3">
    <source>
        <dbReference type="Proteomes" id="UP001363622"/>
    </source>
</evidence>
<reference evidence="2 3" key="1">
    <citation type="submission" date="2024-04" db="EMBL/GenBank/DDBJ databases">
        <title>Phyllosticta paracitricarpa is synonymous to the EU quarantine fungus P. citricarpa based on phylogenomic analyses.</title>
        <authorList>
            <consortium name="Lawrence Berkeley National Laboratory"/>
            <person name="Van Ingen-Buijs V.A."/>
            <person name="Van Westerhoven A.C."/>
            <person name="Haridas S."/>
            <person name="Skiadas P."/>
            <person name="Martin F."/>
            <person name="Groenewald J.Z."/>
            <person name="Crous P.W."/>
            <person name="Seidl M.F."/>
        </authorList>
    </citation>
    <scope>NUCLEOTIDE SEQUENCE [LARGE SCALE GENOMIC DNA]</scope>
    <source>
        <strain evidence="2 3">CBS 123371</strain>
    </source>
</reference>
<protein>
    <submittedName>
        <fullName evidence="2">Uncharacterized protein</fullName>
    </submittedName>
</protein>
<organism evidence="2 3">
    <name type="scientific">Phyllosticta citriasiana</name>
    <dbReference type="NCBI Taxonomy" id="595635"/>
    <lineage>
        <taxon>Eukaryota</taxon>
        <taxon>Fungi</taxon>
        <taxon>Dikarya</taxon>
        <taxon>Ascomycota</taxon>
        <taxon>Pezizomycotina</taxon>
        <taxon>Dothideomycetes</taxon>
        <taxon>Dothideomycetes incertae sedis</taxon>
        <taxon>Botryosphaeriales</taxon>
        <taxon>Phyllostictaceae</taxon>
        <taxon>Phyllosticta</taxon>
    </lineage>
</organism>
<gene>
    <name evidence="2" type="ORF">IWZ03DRAFT_361276</name>
</gene>
<dbReference type="EMBL" id="JBBPHU010000008">
    <property type="protein sequence ID" value="KAK7514802.1"/>
    <property type="molecule type" value="Genomic_DNA"/>
</dbReference>
<dbReference type="Proteomes" id="UP001363622">
    <property type="component" value="Unassembled WGS sequence"/>
</dbReference>
<comment type="caution">
    <text evidence="2">The sequence shown here is derived from an EMBL/GenBank/DDBJ whole genome shotgun (WGS) entry which is preliminary data.</text>
</comment>
<evidence type="ECO:0000313" key="2">
    <source>
        <dbReference type="EMBL" id="KAK7514802.1"/>
    </source>
</evidence>
<feature type="region of interest" description="Disordered" evidence="1">
    <location>
        <begin position="41"/>
        <end position="130"/>
    </location>
</feature>
<name>A0ABR1KJQ2_9PEZI</name>
<evidence type="ECO:0000256" key="1">
    <source>
        <dbReference type="SAM" id="MobiDB-lite"/>
    </source>
</evidence>
<feature type="compositionally biased region" description="Gly residues" evidence="1">
    <location>
        <begin position="111"/>
        <end position="130"/>
    </location>
</feature>
<proteinExistence type="predicted"/>
<accession>A0ABR1KJQ2</accession>